<dbReference type="Proteomes" id="UP000011115">
    <property type="component" value="Unassembled WGS sequence"/>
</dbReference>
<reference evidence="2" key="2">
    <citation type="submission" date="2015-06" db="UniProtKB">
        <authorList>
            <consortium name="EnsemblPlants"/>
        </authorList>
    </citation>
    <scope>IDENTIFICATION</scope>
    <source>
        <strain evidence="2">DM1-3 516 R44</strain>
    </source>
</reference>
<protein>
    <recommendedName>
        <fullName evidence="4">Integrase core domain containing protein</fullName>
    </recommendedName>
</protein>
<dbReference type="HOGENOM" id="CLU_033598_2_1_1"/>
<keyword evidence="3" id="KW-1185">Reference proteome</keyword>
<reference evidence="3" key="1">
    <citation type="journal article" date="2011" name="Nature">
        <title>Genome sequence and analysis of the tuber crop potato.</title>
        <authorList>
            <consortium name="The Potato Genome Sequencing Consortium"/>
        </authorList>
    </citation>
    <scope>NUCLEOTIDE SEQUENCE [LARGE SCALE GENOMIC DNA]</scope>
    <source>
        <strain evidence="3">cv. DM1-3 516 R44</strain>
    </source>
</reference>
<feature type="compositionally biased region" description="Basic and acidic residues" evidence="1">
    <location>
        <begin position="1"/>
        <end position="14"/>
    </location>
</feature>
<evidence type="ECO:0000256" key="1">
    <source>
        <dbReference type="SAM" id="MobiDB-lite"/>
    </source>
</evidence>
<dbReference type="InParanoid" id="M1E098"/>
<dbReference type="Gramene" id="PGSC0003DMT400097272">
    <property type="protein sequence ID" value="PGSC0003DMT400097272"/>
    <property type="gene ID" value="PGSC0003DMG400046843"/>
</dbReference>
<dbReference type="AlphaFoldDB" id="M1E098"/>
<proteinExistence type="predicted"/>
<organism evidence="2 3">
    <name type="scientific">Solanum tuberosum</name>
    <name type="common">Potato</name>
    <dbReference type="NCBI Taxonomy" id="4113"/>
    <lineage>
        <taxon>Eukaryota</taxon>
        <taxon>Viridiplantae</taxon>
        <taxon>Streptophyta</taxon>
        <taxon>Embryophyta</taxon>
        <taxon>Tracheophyta</taxon>
        <taxon>Spermatophyta</taxon>
        <taxon>Magnoliopsida</taxon>
        <taxon>eudicotyledons</taxon>
        <taxon>Gunneridae</taxon>
        <taxon>Pentapetalae</taxon>
        <taxon>asterids</taxon>
        <taxon>lamiids</taxon>
        <taxon>Solanales</taxon>
        <taxon>Solanaceae</taxon>
        <taxon>Solanoideae</taxon>
        <taxon>Solaneae</taxon>
        <taxon>Solanum</taxon>
    </lineage>
</organism>
<name>M1E098_SOLTU</name>
<evidence type="ECO:0000313" key="3">
    <source>
        <dbReference type="Proteomes" id="UP000011115"/>
    </source>
</evidence>
<evidence type="ECO:0000313" key="2">
    <source>
        <dbReference type="EnsemblPlants" id="PGSC0003DMT400097272"/>
    </source>
</evidence>
<sequence>MTKTNREWYTREDQVSPLKFGQTKEQLEKSQEQDEKMANMMTQMDLLTKHVMGSGCKAVNAVRTNSCINPYEAHFEAMYNEEVHFLTNQTGVSRPNYPRSGGNQGWNIDRDDGWRDRDREWRDHSVNWTDRDGDKDCYVPLLIVDY</sequence>
<evidence type="ECO:0008006" key="4">
    <source>
        <dbReference type="Google" id="ProtNLM"/>
    </source>
</evidence>
<dbReference type="EnsemblPlants" id="PGSC0003DMT400097272">
    <property type="protein sequence ID" value="PGSC0003DMT400097272"/>
    <property type="gene ID" value="PGSC0003DMG400046843"/>
</dbReference>
<feature type="region of interest" description="Disordered" evidence="1">
    <location>
        <begin position="1"/>
        <end position="26"/>
    </location>
</feature>
<dbReference type="PaxDb" id="4113-PGSC0003DMT400097272"/>
<accession>M1E098</accession>